<dbReference type="Pfam" id="PF14054">
    <property type="entry name" value="DUF4249"/>
    <property type="match status" value="1"/>
</dbReference>
<dbReference type="Proteomes" id="UP000886047">
    <property type="component" value="Unassembled WGS sequence"/>
</dbReference>
<dbReference type="AlphaFoldDB" id="A0A831PJ59"/>
<reference evidence="1" key="1">
    <citation type="journal article" date="2020" name="mSystems">
        <title>Genome- and Community-Level Interaction Insights into Carbon Utilization and Element Cycling Functions of Hydrothermarchaeota in Hydrothermal Sediment.</title>
        <authorList>
            <person name="Zhou Z."/>
            <person name="Liu Y."/>
            <person name="Xu W."/>
            <person name="Pan J."/>
            <person name="Luo Z.H."/>
            <person name="Li M."/>
        </authorList>
    </citation>
    <scope>NUCLEOTIDE SEQUENCE [LARGE SCALE GENOMIC DNA]</scope>
    <source>
        <strain evidence="1">SpSt-1217</strain>
    </source>
</reference>
<name>A0A831PJ59_9BACT</name>
<accession>A0A831PJ59</accession>
<organism evidence="1">
    <name type="scientific">Mariniphaga anaerophila</name>
    <dbReference type="NCBI Taxonomy" id="1484053"/>
    <lineage>
        <taxon>Bacteria</taxon>
        <taxon>Pseudomonadati</taxon>
        <taxon>Bacteroidota</taxon>
        <taxon>Bacteroidia</taxon>
        <taxon>Marinilabiliales</taxon>
        <taxon>Prolixibacteraceae</taxon>
        <taxon>Mariniphaga</taxon>
    </lineage>
</organism>
<sequence length="287" mass="32681">MKPGSLKLAVLFLFVFFTSCEDEIIYSPEERFVLQAYLYANEPVWDVTVRNAVPLTVADSVGEPINEAAVILYKNDVAYTLVSSSDSGTYHYPGDDLQVETGDIFSIETTVGEKTASATTTVPESPSGVFMSTDTIELPEIDPDDYLFFETMRDLRALQSEIQLEVFWDNPKNELHFVVIENAEEEQVSIFPDFGGNFTRIGGRGSFRRITPPTRESSHQINFMEIQYWGKYVVKVYRVNQEYANLYENLTQDSRDLNEPPNNIKNGLGIFSAFNSQRVFFYVVKQE</sequence>
<proteinExistence type="predicted"/>
<dbReference type="PROSITE" id="PS51257">
    <property type="entry name" value="PROKAR_LIPOPROTEIN"/>
    <property type="match status" value="1"/>
</dbReference>
<evidence type="ECO:0000313" key="1">
    <source>
        <dbReference type="EMBL" id="HDR50135.1"/>
    </source>
</evidence>
<protein>
    <submittedName>
        <fullName evidence="1">DUF4249 family protein</fullName>
    </submittedName>
</protein>
<dbReference type="EMBL" id="DSDK01000042">
    <property type="protein sequence ID" value="HDR50135.1"/>
    <property type="molecule type" value="Genomic_DNA"/>
</dbReference>
<dbReference type="InterPro" id="IPR025345">
    <property type="entry name" value="DUF4249"/>
</dbReference>
<comment type="caution">
    <text evidence="1">The sequence shown here is derived from an EMBL/GenBank/DDBJ whole genome shotgun (WGS) entry which is preliminary data.</text>
</comment>
<gene>
    <name evidence="1" type="ORF">ENN90_00740</name>
</gene>